<sequence>MTQGLDRGTLDRLIALGRSRGAITADDLRTALPVERMDVDALVLVMLELEAAGVSVEPEAVGPPANRPVSTAVELPAPKPGTPPDRATEAGYGAAAFAAPRSAAAAPPEPIPDDRADASRAVILAGLATVLILGAVLLML</sequence>
<keyword evidence="2" id="KW-0812">Transmembrane</keyword>
<dbReference type="RefSeq" id="WP_043756490.1">
    <property type="nucleotide sequence ID" value="NZ_CP003811.1"/>
</dbReference>
<feature type="transmembrane region" description="Helical" evidence="2">
    <location>
        <begin position="121"/>
        <end position="139"/>
    </location>
</feature>
<evidence type="ECO:0000256" key="2">
    <source>
        <dbReference type="SAM" id="Phobius"/>
    </source>
</evidence>
<dbReference type="InterPro" id="IPR007127">
    <property type="entry name" value="RNA_pol_sigma_70_r1_1"/>
</dbReference>
<proteinExistence type="predicted"/>
<dbReference type="AlphaFoldDB" id="A0A089Q4H5"/>
<dbReference type="Gene3D" id="1.10.220.120">
    <property type="entry name" value="Sigma-70 factor, region 1.1"/>
    <property type="match status" value="1"/>
</dbReference>
<keyword evidence="2" id="KW-1133">Transmembrane helix</keyword>
<feature type="domain" description="RNA polymerase sigma factor 70 region 1.1" evidence="3">
    <location>
        <begin position="9"/>
        <end position="60"/>
    </location>
</feature>
<evidence type="ECO:0000259" key="3">
    <source>
        <dbReference type="Pfam" id="PF03979"/>
    </source>
</evidence>
<feature type="region of interest" description="Disordered" evidence="1">
    <location>
        <begin position="56"/>
        <end position="89"/>
    </location>
</feature>
<dbReference type="InterPro" id="IPR042189">
    <property type="entry name" value="RNA_pol_sigma_70_r1_1_sf"/>
</dbReference>
<keyword evidence="2" id="KW-0472">Membrane</keyword>
<evidence type="ECO:0000256" key="1">
    <source>
        <dbReference type="SAM" id="MobiDB-lite"/>
    </source>
</evidence>
<dbReference type="EMBL" id="CP003811">
    <property type="protein sequence ID" value="AIQ89424.1"/>
    <property type="molecule type" value="Genomic_DNA"/>
</dbReference>
<dbReference type="GO" id="GO:0003677">
    <property type="term" value="F:DNA binding"/>
    <property type="evidence" value="ECO:0007669"/>
    <property type="project" value="InterPro"/>
</dbReference>
<dbReference type="eggNOG" id="ENOG5030HMJ">
    <property type="taxonomic scope" value="Bacteria"/>
</dbReference>
<dbReference type="HOGENOM" id="CLU_1813541_0_0_5"/>
<dbReference type="GO" id="GO:0016987">
    <property type="term" value="F:sigma factor activity"/>
    <property type="evidence" value="ECO:0007669"/>
    <property type="project" value="InterPro"/>
</dbReference>
<organism evidence="4 5">
    <name type="scientific">Methylobacterium oryzae CBMB20</name>
    <dbReference type="NCBI Taxonomy" id="693986"/>
    <lineage>
        <taxon>Bacteria</taxon>
        <taxon>Pseudomonadati</taxon>
        <taxon>Pseudomonadota</taxon>
        <taxon>Alphaproteobacteria</taxon>
        <taxon>Hyphomicrobiales</taxon>
        <taxon>Methylobacteriaceae</taxon>
        <taxon>Methylobacterium</taxon>
    </lineage>
</organism>
<name>A0A089Q4H5_9HYPH</name>
<keyword evidence="5" id="KW-1185">Reference proteome</keyword>
<reference evidence="4 5" key="1">
    <citation type="journal article" date="2014" name="PLoS ONE">
        <title>Genome Information of Methylobacterium oryzae, a Plant-Probiotic Methylotroph in the Phyllosphere.</title>
        <authorList>
            <person name="Kwak M.J."/>
            <person name="Jeong H."/>
            <person name="Madhaiyan M."/>
            <person name="Lee Y."/>
            <person name="Sa T.M."/>
            <person name="Oh T.K."/>
            <person name="Kim J.F."/>
        </authorList>
    </citation>
    <scope>NUCLEOTIDE SEQUENCE [LARGE SCALE GENOMIC DNA]</scope>
    <source>
        <strain evidence="4 5">CBMB20</strain>
    </source>
</reference>
<gene>
    <name evidence="4" type="ORF">MOC_1669</name>
</gene>
<evidence type="ECO:0000313" key="5">
    <source>
        <dbReference type="Proteomes" id="UP000029492"/>
    </source>
</evidence>
<accession>A0A089Q4H5</accession>
<evidence type="ECO:0000313" key="4">
    <source>
        <dbReference type="EMBL" id="AIQ89424.1"/>
    </source>
</evidence>
<protein>
    <submittedName>
        <fullName evidence="4">Protein of unassigned function</fullName>
    </submittedName>
</protein>
<dbReference type="Pfam" id="PF03979">
    <property type="entry name" value="Sigma70_r1_1"/>
    <property type="match status" value="1"/>
</dbReference>
<dbReference type="Proteomes" id="UP000029492">
    <property type="component" value="Chromosome"/>
</dbReference>
<dbReference type="KEGG" id="mor:MOC_1669"/>
<dbReference type="STRING" id="693986.MOC_1669"/>